<accession>I2C4N3</accession>
<reference evidence="2 3" key="1">
    <citation type="journal article" date="2012" name="J. Biotechnol.">
        <title>Genome sequence of the plant growth promoting strain Bacillus amyloliquefaciens subsp. plantarum B9601-Y2 and expression of mersacidin and other secondary metabolites.</title>
        <authorList>
            <person name="He P."/>
            <person name="Hao K."/>
            <person name="Blom J."/>
            <person name="Ruckert C."/>
            <person name="Vater J."/>
            <person name="Mao Z."/>
            <person name="Wu Y."/>
            <person name="Hou M."/>
            <person name="He P."/>
            <person name="He Y."/>
            <person name="Borriss R."/>
        </authorList>
    </citation>
    <scope>NUCLEOTIDE SEQUENCE [LARGE SCALE GENOMIC DNA]</scope>
    <source>
        <strain evidence="2">Y2</strain>
    </source>
</reference>
<keyword evidence="2" id="KW-0255">Endonuclease</keyword>
<keyword evidence="2" id="KW-0378">Hydrolase</keyword>
<dbReference type="InterPro" id="IPR006350">
    <property type="entry name" value="Intron_endoG1"/>
</dbReference>
<dbReference type="PATRIC" id="fig|1126211.3.peg.1529"/>
<dbReference type="Pfam" id="PF01541">
    <property type="entry name" value="GIY-YIG"/>
    <property type="match status" value="1"/>
</dbReference>
<dbReference type="InterPro" id="IPR035901">
    <property type="entry name" value="GIY-YIG_endonuc_sf"/>
</dbReference>
<organism evidence="2 3">
    <name type="scientific">Bacillus amyloliquefaciens (strain Y2)</name>
    <name type="common">Bacillus amyloliquefaciens subsp. plantarum (strain B9601-Y2)</name>
    <dbReference type="NCBI Taxonomy" id="1155777"/>
    <lineage>
        <taxon>Bacteria</taxon>
        <taxon>Bacillati</taxon>
        <taxon>Bacillota</taxon>
        <taxon>Bacilli</taxon>
        <taxon>Bacillales</taxon>
        <taxon>Bacillaceae</taxon>
        <taxon>Bacillus</taxon>
        <taxon>Bacillus amyloliquefaciens group</taxon>
    </lineage>
</organism>
<name>I2C4N3_BACAY</name>
<dbReference type="HOGENOM" id="CLU_697651_0_0_9"/>
<evidence type="ECO:0000313" key="2">
    <source>
        <dbReference type="EMBL" id="AFJ61607.1"/>
    </source>
</evidence>
<sequence length="395" mass="46293">MRSYIKPSILFSKGATNLMANKKLRGIYKIVNTVNNKVYIGSSVDIESRHQEHKRDLRNGKHHNYLLQRDWNKYGEESFEFVTISTHDTKCKLSVLEFETVEEYKKHHTIYNISNPLEEPSRRNDRRVNKGKNTKGVVYKYTQSFVLRCLTEELFDKARSLHSNIGKRVYFLKSDVDKWMMNSLHNSEITTDDRLPGLLNRWYNQVGFAILESSAYKRQLTKLGVSVPMSKKILVPKDFVSVLISMKKDPSWIPRKPKGLTPIQLDALQHTLLDYKHVKLRDKISICCDFFSKEMTKAKEQISERKYYNKDSFDAYFKDKIKRRNIIMDCDIDKVLCKMYSEFGFRAFKRISYEHIFDLLGITDPDCKTIIANEQVLEQLHIYPSVAHLSTSSSI</sequence>
<dbReference type="InterPro" id="IPR000305">
    <property type="entry name" value="GIY-YIG_endonuc"/>
</dbReference>
<feature type="domain" description="GIY-YIG" evidence="1">
    <location>
        <begin position="23"/>
        <end position="113"/>
    </location>
</feature>
<keyword evidence="2" id="KW-0540">Nuclease</keyword>
<proteinExistence type="predicted"/>
<dbReference type="NCBIfam" id="TIGR01453">
    <property type="entry name" value="grpIintron_endo"/>
    <property type="match status" value="1"/>
</dbReference>
<evidence type="ECO:0000313" key="3">
    <source>
        <dbReference type="Proteomes" id="UP000002878"/>
    </source>
</evidence>
<dbReference type="Proteomes" id="UP000002878">
    <property type="component" value="Chromosome"/>
</dbReference>
<protein>
    <submittedName>
        <fullName evidence="2">Intron-associated endonuclease 1</fullName>
    </submittedName>
</protein>
<dbReference type="EMBL" id="CP003332">
    <property type="protein sequence ID" value="AFJ61607.1"/>
    <property type="molecule type" value="Genomic_DNA"/>
</dbReference>
<dbReference type="AlphaFoldDB" id="I2C4N3"/>
<dbReference type="KEGG" id="bqy:MUS_1601"/>
<dbReference type="SMART" id="SM00465">
    <property type="entry name" value="GIYc"/>
    <property type="match status" value="1"/>
</dbReference>
<dbReference type="Gene3D" id="3.40.1440.10">
    <property type="entry name" value="GIY-YIG endonuclease"/>
    <property type="match status" value="1"/>
</dbReference>
<evidence type="ECO:0000259" key="1">
    <source>
        <dbReference type="PROSITE" id="PS50164"/>
    </source>
</evidence>
<dbReference type="GO" id="GO:0004519">
    <property type="term" value="F:endonuclease activity"/>
    <property type="evidence" value="ECO:0007669"/>
    <property type="project" value="UniProtKB-KW"/>
</dbReference>
<dbReference type="SUPFAM" id="SSF82771">
    <property type="entry name" value="GIY-YIG endonuclease"/>
    <property type="match status" value="1"/>
</dbReference>
<dbReference type="PROSITE" id="PS50164">
    <property type="entry name" value="GIY_YIG"/>
    <property type="match status" value="1"/>
</dbReference>
<dbReference type="CDD" id="cd10437">
    <property type="entry name" value="GIY-YIG_HE_I-TevI_like"/>
    <property type="match status" value="1"/>
</dbReference>
<gene>
    <name evidence="2" type="ORF">MUS_1601</name>
</gene>